<keyword evidence="3" id="KW-1185">Reference proteome</keyword>
<evidence type="ECO:0000313" key="2">
    <source>
        <dbReference type="EMBL" id="GAA0177978.1"/>
    </source>
</evidence>
<proteinExistence type="predicted"/>
<dbReference type="AlphaFoldDB" id="A0AAV3RK93"/>
<sequence length="102" mass="11623">MTCPTCERDVEYFEGSKPTQLRHSSPSSCSSIPTSSMEGSQSRYGSHIDPDNSYIFVVMTGITTIEEQIASLTRMVEDMAKHMQRQEESLSYMEEKILDHEH</sequence>
<evidence type="ECO:0000256" key="1">
    <source>
        <dbReference type="SAM" id="MobiDB-lite"/>
    </source>
</evidence>
<dbReference type="EMBL" id="BAABME010010370">
    <property type="protein sequence ID" value="GAA0177978.1"/>
    <property type="molecule type" value="Genomic_DNA"/>
</dbReference>
<dbReference type="Proteomes" id="UP001454036">
    <property type="component" value="Unassembled WGS sequence"/>
</dbReference>
<evidence type="ECO:0000313" key="3">
    <source>
        <dbReference type="Proteomes" id="UP001454036"/>
    </source>
</evidence>
<protein>
    <submittedName>
        <fullName evidence="2">Uncharacterized protein</fullName>
    </submittedName>
</protein>
<comment type="caution">
    <text evidence="2">The sequence shown here is derived from an EMBL/GenBank/DDBJ whole genome shotgun (WGS) entry which is preliminary data.</text>
</comment>
<organism evidence="2 3">
    <name type="scientific">Lithospermum erythrorhizon</name>
    <name type="common">Purple gromwell</name>
    <name type="synonym">Lithospermum officinale var. erythrorhizon</name>
    <dbReference type="NCBI Taxonomy" id="34254"/>
    <lineage>
        <taxon>Eukaryota</taxon>
        <taxon>Viridiplantae</taxon>
        <taxon>Streptophyta</taxon>
        <taxon>Embryophyta</taxon>
        <taxon>Tracheophyta</taxon>
        <taxon>Spermatophyta</taxon>
        <taxon>Magnoliopsida</taxon>
        <taxon>eudicotyledons</taxon>
        <taxon>Gunneridae</taxon>
        <taxon>Pentapetalae</taxon>
        <taxon>asterids</taxon>
        <taxon>lamiids</taxon>
        <taxon>Boraginales</taxon>
        <taxon>Boraginaceae</taxon>
        <taxon>Boraginoideae</taxon>
        <taxon>Lithospermeae</taxon>
        <taxon>Lithospermum</taxon>
    </lineage>
</organism>
<reference evidence="2 3" key="1">
    <citation type="submission" date="2024-01" db="EMBL/GenBank/DDBJ databases">
        <title>The complete chloroplast genome sequence of Lithospermum erythrorhizon: insights into the phylogenetic relationship among Boraginaceae species and the maternal lineages of purple gromwells.</title>
        <authorList>
            <person name="Okada T."/>
            <person name="Watanabe K."/>
        </authorList>
    </citation>
    <scope>NUCLEOTIDE SEQUENCE [LARGE SCALE GENOMIC DNA]</scope>
</reference>
<feature type="compositionally biased region" description="Low complexity" evidence="1">
    <location>
        <begin position="24"/>
        <end position="36"/>
    </location>
</feature>
<accession>A0AAV3RK93</accession>
<feature type="region of interest" description="Disordered" evidence="1">
    <location>
        <begin position="15"/>
        <end position="48"/>
    </location>
</feature>
<name>A0AAV3RK93_LITER</name>
<gene>
    <name evidence="2" type="ORF">LIER_29778</name>
</gene>